<evidence type="ECO:0000259" key="12">
    <source>
        <dbReference type="PROSITE" id="PS50879"/>
    </source>
</evidence>
<keyword evidence="7" id="KW-0378">Hydrolase</keyword>
<evidence type="ECO:0000256" key="8">
    <source>
        <dbReference type="ARBA" id="ARBA00022918"/>
    </source>
</evidence>
<dbReference type="SUPFAM" id="SSF53098">
    <property type="entry name" value="Ribonuclease H-like"/>
    <property type="match status" value="2"/>
</dbReference>
<evidence type="ECO:0000256" key="7">
    <source>
        <dbReference type="ARBA" id="ARBA00022801"/>
    </source>
</evidence>
<feature type="non-terminal residue" evidence="14">
    <location>
        <position position="1"/>
    </location>
</feature>
<keyword evidence="5" id="KW-0479">Metal-binding</keyword>
<evidence type="ECO:0000256" key="5">
    <source>
        <dbReference type="ARBA" id="ARBA00022723"/>
    </source>
</evidence>
<feature type="domain" description="RNase H type-1" evidence="12">
    <location>
        <begin position="1"/>
        <end position="96"/>
    </location>
</feature>
<evidence type="ECO:0000256" key="4">
    <source>
        <dbReference type="ARBA" id="ARBA00022722"/>
    </source>
</evidence>
<sequence length="270" mass="30166">QTLELLAVVWAACMFTGPLNLVTDSLYVAGVTARGELADIKEVKNQRLFELLLQLQKALRIREHPYAVIHIRSHKWDIGLGAGNEMADCLVSVMQQTPVSQRMKAAEAHSLFHQNARGLSLEFQIPFTEATAIVRACPICSHHNGELGLGLGVNPRGLEANEIWQMDVTHIQYFGRLKYVHVTVDTYSKFLWATAQPGERALHVIRHLLSCFAAMGTPKQIKTDNSPAYSSQRVRDFLTTWGIKHITGIPHSPTGQAIVERAHRTLKAYL</sequence>
<evidence type="ECO:0000313" key="14">
    <source>
        <dbReference type="EMBL" id="KFP92421.1"/>
    </source>
</evidence>
<feature type="non-terminal residue" evidence="14">
    <location>
        <position position="270"/>
    </location>
</feature>
<keyword evidence="15" id="KW-1185">Reference proteome</keyword>
<dbReference type="Proteomes" id="UP000054244">
    <property type="component" value="Unassembled WGS sequence"/>
</dbReference>
<evidence type="ECO:0000259" key="13">
    <source>
        <dbReference type="PROSITE" id="PS50994"/>
    </source>
</evidence>
<organism evidence="14 15">
    <name type="scientific">Apaloderma vittatum</name>
    <name type="common">Bar-tailed trogon</name>
    <dbReference type="NCBI Taxonomy" id="57397"/>
    <lineage>
        <taxon>Eukaryota</taxon>
        <taxon>Metazoa</taxon>
        <taxon>Chordata</taxon>
        <taxon>Craniata</taxon>
        <taxon>Vertebrata</taxon>
        <taxon>Euteleostomi</taxon>
        <taxon>Archelosauria</taxon>
        <taxon>Archosauria</taxon>
        <taxon>Dinosauria</taxon>
        <taxon>Saurischia</taxon>
        <taxon>Theropoda</taxon>
        <taxon>Coelurosauria</taxon>
        <taxon>Aves</taxon>
        <taxon>Neognathae</taxon>
        <taxon>Neoaves</taxon>
        <taxon>Telluraves</taxon>
        <taxon>Coraciimorphae</taxon>
        <taxon>Trogoniformes</taxon>
        <taxon>Trogonidae</taxon>
        <taxon>Apaloderma</taxon>
    </lineage>
</organism>
<keyword evidence="10" id="KW-0732">Signal</keyword>
<dbReference type="Pfam" id="PF02022">
    <property type="entry name" value="Integrase_Zn"/>
    <property type="match status" value="1"/>
</dbReference>
<dbReference type="InterPro" id="IPR036397">
    <property type="entry name" value="RNaseH_sf"/>
</dbReference>
<evidence type="ECO:0000313" key="15">
    <source>
        <dbReference type="Proteomes" id="UP000054244"/>
    </source>
</evidence>
<dbReference type="InterPro" id="IPR012337">
    <property type="entry name" value="RNaseH-like_sf"/>
</dbReference>
<evidence type="ECO:0000256" key="10">
    <source>
        <dbReference type="SAM" id="SignalP"/>
    </source>
</evidence>
<dbReference type="PANTHER" id="PTHR41694">
    <property type="entry name" value="ENDOGENOUS RETROVIRUS GROUP K MEMBER POL PROTEIN"/>
    <property type="match status" value="1"/>
</dbReference>
<dbReference type="PROSITE" id="PS50879">
    <property type="entry name" value="RNASE_H_1"/>
    <property type="match status" value="1"/>
</dbReference>
<dbReference type="GO" id="GO:0035613">
    <property type="term" value="F:RNA stem-loop binding"/>
    <property type="evidence" value="ECO:0007669"/>
    <property type="project" value="TreeGrafter"/>
</dbReference>
<name>A0A091NSS9_APAVI</name>
<dbReference type="GO" id="GO:0004523">
    <property type="term" value="F:RNA-DNA hybrid ribonuclease activity"/>
    <property type="evidence" value="ECO:0007669"/>
    <property type="project" value="InterPro"/>
</dbReference>
<gene>
    <name evidence="14" type="ORF">N311_00597</name>
</gene>
<keyword evidence="2" id="KW-0808">Transferase</keyword>
<dbReference type="Gene3D" id="1.10.10.200">
    <property type="match status" value="1"/>
</dbReference>
<reference evidence="14 15" key="1">
    <citation type="submission" date="2014-04" db="EMBL/GenBank/DDBJ databases">
        <title>Genome evolution of avian class.</title>
        <authorList>
            <person name="Zhang G."/>
            <person name="Li C."/>
        </authorList>
    </citation>
    <scope>NUCLEOTIDE SEQUENCE [LARGE SCALE GENOMIC DNA]</scope>
    <source>
        <strain evidence="14">BGI_N311</strain>
    </source>
</reference>
<dbReference type="EMBL" id="KL393367">
    <property type="protein sequence ID" value="KFP92421.1"/>
    <property type="molecule type" value="Genomic_DNA"/>
</dbReference>
<dbReference type="PROSITE" id="PS50876">
    <property type="entry name" value="ZF_INTEGRASE"/>
    <property type="match status" value="1"/>
</dbReference>
<keyword evidence="8" id="KW-0695">RNA-directed DNA polymerase</keyword>
<dbReference type="InterPro" id="IPR002156">
    <property type="entry name" value="RNaseH_domain"/>
</dbReference>
<dbReference type="AlphaFoldDB" id="A0A091NSS9"/>
<evidence type="ECO:0000256" key="2">
    <source>
        <dbReference type="ARBA" id="ARBA00022679"/>
    </source>
</evidence>
<keyword evidence="9" id="KW-0863">Zinc-finger</keyword>
<keyword evidence="6" id="KW-0255">Endonuclease</keyword>
<feature type="domain" description="Integrase-type" evidence="11">
    <location>
        <begin position="100"/>
        <end position="141"/>
    </location>
</feature>
<keyword evidence="9" id="KW-0862">Zinc</keyword>
<evidence type="ECO:0000256" key="1">
    <source>
        <dbReference type="ARBA" id="ARBA00012493"/>
    </source>
</evidence>
<dbReference type="GO" id="GO:0015074">
    <property type="term" value="P:DNA integration"/>
    <property type="evidence" value="ECO:0007669"/>
    <property type="project" value="InterPro"/>
</dbReference>
<keyword evidence="4" id="KW-0540">Nuclease</keyword>
<dbReference type="EC" id="2.7.7.49" evidence="1"/>
<feature type="chain" id="PRO_5001879084" description="RNA-directed DNA polymerase" evidence="10">
    <location>
        <begin position="19"/>
        <end position="270"/>
    </location>
</feature>
<feature type="signal peptide" evidence="10">
    <location>
        <begin position="1"/>
        <end position="18"/>
    </location>
</feature>
<keyword evidence="3" id="KW-0548">Nucleotidyltransferase</keyword>
<dbReference type="GO" id="GO:0003964">
    <property type="term" value="F:RNA-directed DNA polymerase activity"/>
    <property type="evidence" value="ECO:0007669"/>
    <property type="project" value="UniProtKB-KW"/>
</dbReference>
<accession>A0A091NSS9</accession>
<dbReference type="SUPFAM" id="SSF46919">
    <property type="entry name" value="N-terminal Zn binding domain of HIV integrase"/>
    <property type="match status" value="1"/>
</dbReference>
<feature type="domain" description="Integrase catalytic" evidence="13">
    <location>
        <begin position="151"/>
        <end position="270"/>
    </location>
</feature>
<proteinExistence type="predicted"/>
<dbReference type="InterPro" id="IPR001584">
    <property type="entry name" value="Integrase_cat-core"/>
</dbReference>
<dbReference type="GO" id="GO:0008270">
    <property type="term" value="F:zinc ion binding"/>
    <property type="evidence" value="ECO:0007669"/>
    <property type="project" value="UniProtKB-KW"/>
</dbReference>
<evidence type="ECO:0000256" key="3">
    <source>
        <dbReference type="ARBA" id="ARBA00022695"/>
    </source>
</evidence>
<protein>
    <recommendedName>
        <fullName evidence="1">RNA-directed DNA polymerase</fullName>
        <ecNumber evidence="1">2.7.7.49</ecNumber>
    </recommendedName>
</protein>
<evidence type="ECO:0000259" key="11">
    <source>
        <dbReference type="PROSITE" id="PS50876"/>
    </source>
</evidence>
<dbReference type="PROSITE" id="PS50994">
    <property type="entry name" value="INTEGRASE"/>
    <property type="match status" value="1"/>
</dbReference>
<dbReference type="Pfam" id="PF00665">
    <property type="entry name" value="rve"/>
    <property type="match status" value="1"/>
</dbReference>
<evidence type="ECO:0000256" key="6">
    <source>
        <dbReference type="ARBA" id="ARBA00022759"/>
    </source>
</evidence>
<dbReference type="PANTHER" id="PTHR41694:SF3">
    <property type="entry name" value="RNA-DIRECTED DNA POLYMERASE-RELATED"/>
    <property type="match status" value="1"/>
</dbReference>
<dbReference type="InterPro" id="IPR003308">
    <property type="entry name" value="Integrase_Zn-bd_dom_N"/>
</dbReference>
<dbReference type="InterPro" id="IPR017856">
    <property type="entry name" value="Integrase-like_N"/>
</dbReference>
<evidence type="ECO:0000256" key="9">
    <source>
        <dbReference type="PROSITE-ProRule" id="PRU00450"/>
    </source>
</evidence>
<dbReference type="Gene3D" id="3.30.420.10">
    <property type="entry name" value="Ribonuclease H-like superfamily/Ribonuclease H"/>
    <property type="match status" value="2"/>
</dbReference>
<dbReference type="Pfam" id="PF00075">
    <property type="entry name" value="RNase_H"/>
    <property type="match status" value="1"/>
</dbReference>